<keyword evidence="3" id="KW-1185">Reference proteome</keyword>
<keyword evidence="1" id="KW-0732">Signal</keyword>
<dbReference type="EMBL" id="SRLC01000003">
    <property type="protein sequence ID" value="TGE20609.1"/>
    <property type="molecule type" value="Genomic_DNA"/>
</dbReference>
<accession>A0A4Z0PTH6</accession>
<evidence type="ECO:0000313" key="3">
    <source>
        <dbReference type="Proteomes" id="UP000297549"/>
    </source>
</evidence>
<comment type="caution">
    <text evidence="2">The sequence shown here is derived from an EMBL/GenBank/DDBJ whole genome shotgun (WGS) entry which is preliminary data.</text>
</comment>
<dbReference type="Proteomes" id="UP000297549">
    <property type="component" value="Unassembled WGS sequence"/>
</dbReference>
<gene>
    <name evidence="2" type="ORF">E5K00_21685</name>
</gene>
<organism evidence="2 3">
    <name type="scientific">Hymenobacter aquaticus</name>
    <dbReference type="NCBI Taxonomy" id="1867101"/>
    <lineage>
        <taxon>Bacteria</taxon>
        <taxon>Pseudomonadati</taxon>
        <taxon>Bacteroidota</taxon>
        <taxon>Cytophagia</taxon>
        <taxon>Cytophagales</taxon>
        <taxon>Hymenobacteraceae</taxon>
        <taxon>Hymenobacter</taxon>
    </lineage>
</organism>
<dbReference type="OrthoDB" id="1163828at2"/>
<evidence type="ECO:0008006" key="4">
    <source>
        <dbReference type="Google" id="ProtNLM"/>
    </source>
</evidence>
<evidence type="ECO:0000313" key="2">
    <source>
        <dbReference type="EMBL" id="TGE20609.1"/>
    </source>
</evidence>
<reference evidence="2 3" key="1">
    <citation type="submission" date="2019-04" db="EMBL/GenBank/DDBJ databases">
        <authorList>
            <person name="Feng G."/>
            <person name="Zhang J."/>
            <person name="Zhu H."/>
        </authorList>
    </citation>
    <scope>NUCLEOTIDE SEQUENCE [LARGE SCALE GENOMIC DNA]</scope>
    <source>
        <strain evidence="2 3">JCM 31653</strain>
    </source>
</reference>
<sequence length="222" mass="23842">MKSILTLVVTSLCLGAAQHAAAQAPAFGSNSVIGNQATGNFYIQQAPSGGAGSYVEMINNNSADASRAGSIGYIAGYNAVNPSGTSHTFYTRTGGGGWVSQLRITQDGKVQIGAQMPQSQPDYRLCVDGKIVAQSLYITNPSGWADYVFEPSYVRMPLKEVKSYVARYKHLPEVPTTADVQQNGVDLTAMNVLLLKKLEELTLHLIEATERIEKLEATQAIK</sequence>
<name>A0A4Z0PTH6_9BACT</name>
<proteinExistence type="predicted"/>
<evidence type="ECO:0000256" key="1">
    <source>
        <dbReference type="SAM" id="SignalP"/>
    </source>
</evidence>
<dbReference type="RefSeq" id="WP_135465409.1">
    <property type="nucleotide sequence ID" value="NZ_SRLC01000003.1"/>
</dbReference>
<protein>
    <recommendedName>
        <fullName evidence="4">Tail fiber domain-containing protein</fullName>
    </recommendedName>
</protein>
<feature type="signal peptide" evidence="1">
    <location>
        <begin position="1"/>
        <end position="22"/>
    </location>
</feature>
<dbReference type="AlphaFoldDB" id="A0A4Z0PTH6"/>
<feature type="chain" id="PRO_5021337887" description="Tail fiber domain-containing protein" evidence="1">
    <location>
        <begin position="23"/>
        <end position="222"/>
    </location>
</feature>